<dbReference type="SMART" id="SM00283">
    <property type="entry name" value="MA"/>
    <property type="match status" value="1"/>
</dbReference>
<accession>A0ABU4UFQ3</accession>
<feature type="region of interest" description="Disordered" evidence="4">
    <location>
        <begin position="500"/>
        <end position="546"/>
    </location>
</feature>
<evidence type="ECO:0000256" key="3">
    <source>
        <dbReference type="PROSITE-ProRule" id="PRU00284"/>
    </source>
</evidence>
<evidence type="ECO:0000256" key="5">
    <source>
        <dbReference type="SAM" id="Phobius"/>
    </source>
</evidence>
<protein>
    <submittedName>
        <fullName evidence="8">Methyl-accepting chemotaxis protein</fullName>
    </submittedName>
</protein>
<dbReference type="PROSITE" id="PS50885">
    <property type="entry name" value="HAMP"/>
    <property type="match status" value="1"/>
</dbReference>
<sequence length="546" mass="58745">MKMTVVRKMILLVVVAIIGLAAVAWIGQRSMTSVYEKTNFANLKTVPALSALGDAGQRLGRLRVRVYRHVLTEDIAEKAKVEATIKDAQDGIEKAFALVEKTVDEGKDRKLFEEMTKTYKEYGLSIDKIIEVSRKNNDADSRAALTAGAPIAEEFNSKIDSFQEYVIEEGKKSADEAAAEKESATFIVNVISASILIFTGILGWVITRGIILPLNELQRVVDALAQGEFSTAININREDEIGVVANALKDMRGHLVRVVQEVRSNSEALLSASQQVSATAQSMSQMATEQAASVEETTSSIEQLNSSVQQNTENAHITEQMATKSASEARDGGNAVNETVTAMKHIAKKIGLIEDIAYKTNLLSLNAAIEAASAGEHGKGFAVVAAEVRKLAESSRVTAEEINELATNSVAIAEKAGGLISAVVPNIAKTADLVQEINAASIEQSSGINQINEAMRQLDKATQQNAASSEELAATSEELNGQATQLQHAVAFFKLEEDKRAQNYRSTPPAPRPNRGPVSPSYAAKPAAPALADGSINFNDKDFERF</sequence>
<feature type="region of interest" description="Disordered" evidence="4">
    <location>
        <begin position="459"/>
        <end position="480"/>
    </location>
</feature>
<comment type="similarity">
    <text evidence="2">Belongs to the methyl-accepting chemotaxis (MCP) protein family.</text>
</comment>
<keyword evidence="5" id="KW-0812">Transmembrane</keyword>
<name>A0ABU4UFQ3_9GAMM</name>
<feature type="domain" description="HAMP" evidence="7">
    <location>
        <begin position="208"/>
        <end position="260"/>
    </location>
</feature>
<feature type="compositionally biased region" description="Low complexity" evidence="4">
    <location>
        <begin position="466"/>
        <end position="479"/>
    </location>
</feature>
<evidence type="ECO:0000259" key="6">
    <source>
        <dbReference type="PROSITE" id="PS50111"/>
    </source>
</evidence>
<dbReference type="Pfam" id="PF00672">
    <property type="entry name" value="HAMP"/>
    <property type="match status" value="1"/>
</dbReference>
<evidence type="ECO:0000256" key="4">
    <source>
        <dbReference type="SAM" id="MobiDB-lite"/>
    </source>
</evidence>
<feature type="transmembrane region" description="Helical" evidence="5">
    <location>
        <begin position="186"/>
        <end position="206"/>
    </location>
</feature>
<comment type="caution">
    <text evidence="8">The sequence shown here is derived from an EMBL/GenBank/DDBJ whole genome shotgun (WGS) entry which is preliminary data.</text>
</comment>
<evidence type="ECO:0000313" key="9">
    <source>
        <dbReference type="Proteomes" id="UP001284537"/>
    </source>
</evidence>
<keyword evidence="5" id="KW-0472">Membrane</keyword>
<feature type="domain" description="Methyl-accepting transducer" evidence="6">
    <location>
        <begin position="265"/>
        <end position="480"/>
    </location>
</feature>
<keyword evidence="1" id="KW-0145">Chemotaxis</keyword>
<dbReference type="InterPro" id="IPR051310">
    <property type="entry name" value="MCP_chemotaxis"/>
</dbReference>
<dbReference type="Proteomes" id="UP001284537">
    <property type="component" value="Unassembled WGS sequence"/>
</dbReference>
<gene>
    <name evidence="8" type="ORF">QLH52_09645</name>
</gene>
<dbReference type="RefSeq" id="WP_033156656.1">
    <property type="nucleotide sequence ID" value="NZ_JAXARY010000007.1"/>
</dbReference>
<dbReference type="Gene3D" id="1.10.287.950">
    <property type="entry name" value="Methyl-accepting chemotaxis protein"/>
    <property type="match status" value="1"/>
</dbReference>
<evidence type="ECO:0000256" key="1">
    <source>
        <dbReference type="ARBA" id="ARBA00022500"/>
    </source>
</evidence>
<dbReference type="InterPro" id="IPR004089">
    <property type="entry name" value="MCPsignal_dom"/>
</dbReference>
<feature type="compositionally biased region" description="Low complexity" evidence="4">
    <location>
        <begin position="523"/>
        <end position="532"/>
    </location>
</feature>
<reference evidence="8 9" key="1">
    <citation type="submission" date="2023-11" db="EMBL/GenBank/DDBJ databases">
        <authorList>
            <person name="Ouyang M.-Y."/>
        </authorList>
    </citation>
    <scope>NUCLEOTIDE SEQUENCE [LARGE SCALE GENOMIC DNA]</scope>
    <source>
        <strain evidence="8 9">OY6</strain>
    </source>
</reference>
<keyword evidence="3" id="KW-0807">Transducer</keyword>
<evidence type="ECO:0000313" key="8">
    <source>
        <dbReference type="EMBL" id="MDX8127544.1"/>
    </source>
</evidence>
<dbReference type="PANTHER" id="PTHR43531:SF11">
    <property type="entry name" value="METHYL-ACCEPTING CHEMOTAXIS PROTEIN 3"/>
    <property type="match status" value="1"/>
</dbReference>
<keyword evidence="9" id="KW-1185">Reference proteome</keyword>
<dbReference type="PANTHER" id="PTHR43531">
    <property type="entry name" value="PROTEIN ICFG"/>
    <property type="match status" value="1"/>
</dbReference>
<dbReference type="Pfam" id="PF00015">
    <property type="entry name" value="MCPsignal"/>
    <property type="match status" value="1"/>
</dbReference>
<dbReference type="EMBL" id="JAXARY010000007">
    <property type="protein sequence ID" value="MDX8127544.1"/>
    <property type="molecule type" value="Genomic_DNA"/>
</dbReference>
<dbReference type="CDD" id="cd06225">
    <property type="entry name" value="HAMP"/>
    <property type="match status" value="1"/>
</dbReference>
<dbReference type="SUPFAM" id="SSF58104">
    <property type="entry name" value="Methyl-accepting chemotaxis protein (MCP) signaling domain"/>
    <property type="match status" value="1"/>
</dbReference>
<evidence type="ECO:0000256" key="2">
    <source>
        <dbReference type="ARBA" id="ARBA00029447"/>
    </source>
</evidence>
<dbReference type="InterPro" id="IPR003660">
    <property type="entry name" value="HAMP_dom"/>
</dbReference>
<dbReference type="SMART" id="SM00304">
    <property type="entry name" value="HAMP"/>
    <property type="match status" value="1"/>
</dbReference>
<dbReference type="InterPro" id="IPR024478">
    <property type="entry name" value="HlyB_4HB_MCP"/>
</dbReference>
<dbReference type="Pfam" id="PF12729">
    <property type="entry name" value="4HB_MCP_1"/>
    <property type="match status" value="1"/>
</dbReference>
<evidence type="ECO:0000259" key="7">
    <source>
        <dbReference type="PROSITE" id="PS50885"/>
    </source>
</evidence>
<proteinExistence type="inferred from homology"/>
<organism evidence="8 9">
    <name type="scientific">Methylomonas defluvii</name>
    <dbReference type="NCBI Taxonomy" id="3045149"/>
    <lineage>
        <taxon>Bacteria</taxon>
        <taxon>Pseudomonadati</taxon>
        <taxon>Pseudomonadota</taxon>
        <taxon>Gammaproteobacteria</taxon>
        <taxon>Methylococcales</taxon>
        <taxon>Methylococcaceae</taxon>
        <taxon>Methylomonas</taxon>
    </lineage>
</organism>
<keyword evidence="5" id="KW-1133">Transmembrane helix</keyword>
<dbReference type="PROSITE" id="PS50111">
    <property type="entry name" value="CHEMOTAXIS_TRANSDUC_2"/>
    <property type="match status" value="1"/>
</dbReference>